<comment type="caution">
    <text evidence="1">The sequence shown here is derived from an EMBL/GenBank/DDBJ whole genome shotgun (WGS) entry which is preliminary data.</text>
</comment>
<name>A0ACB8FT58_9SAUR</name>
<evidence type="ECO:0000313" key="2">
    <source>
        <dbReference type="Proteomes" id="UP000827872"/>
    </source>
</evidence>
<proteinExistence type="predicted"/>
<organism evidence="1 2">
    <name type="scientific">Sphaerodactylus townsendi</name>
    <dbReference type="NCBI Taxonomy" id="933632"/>
    <lineage>
        <taxon>Eukaryota</taxon>
        <taxon>Metazoa</taxon>
        <taxon>Chordata</taxon>
        <taxon>Craniata</taxon>
        <taxon>Vertebrata</taxon>
        <taxon>Euteleostomi</taxon>
        <taxon>Lepidosauria</taxon>
        <taxon>Squamata</taxon>
        <taxon>Bifurcata</taxon>
        <taxon>Gekkota</taxon>
        <taxon>Sphaerodactylidae</taxon>
        <taxon>Sphaerodactylus</taxon>
    </lineage>
</organism>
<evidence type="ECO:0000313" key="1">
    <source>
        <dbReference type="EMBL" id="KAH8010370.1"/>
    </source>
</evidence>
<reference evidence="1" key="1">
    <citation type="submission" date="2021-08" db="EMBL/GenBank/DDBJ databases">
        <title>The first chromosome-level gecko genome reveals the dynamic sex chromosomes of Neotropical dwarf geckos (Sphaerodactylidae: Sphaerodactylus).</title>
        <authorList>
            <person name="Pinto B.J."/>
            <person name="Keating S.E."/>
            <person name="Gamble T."/>
        </authorList>
    </citation>
    <scope>NUCLEOTIDE SEQUENCE</scope>
    <source>
        <strain evidence="1">TG3544</strain>
    </source>
</reference>
<protein>
    <submittedName>
        <fullName evidence="1">Uncharacterized protein</fullName>
    </submittedName>
</protein>
<sequence>MIPFSSARALPNKTVAPTKGRSDLRAILGPLWRVAPEEIPPMWNFSVERKIGSRVGSGIFLNIYCRFSEQESVYRKASNKTKKHICAFVRCLVTPQLSAHVKGLTAEKKQKLHFVLLHKT</sequence>
<dbReference type="EMBL" id="CM037624">
    <property type="protein sequence ID" value="KAH8010370.1"/>
    <property type="molecule type" value="Genomic_DNA"/>
</dbReference>
<dbReference type="Proteomes" id="UP000827872">
    <property type="component" value="Linkage Group LG11"/>
</dbReference>
<gene>
    <name evidence="1" type="ORF">K3G42_002784</name>
</gene>
<accession>A0ACB8FT58</accession>
<keyword evidence="2" id="KW-1185">Reference proteome</keyword>